<evidence type="ECO:0000313" key="2">
    <source>
        <dbReference type="Proteomes" id="UP000019678"/>
    </source>
</evidence>
<keyword evidence="2" id="KW-1185">Reference proteome</keyword>
<dbReference type="AlphaFoldDB" id="A0A017T0S5"/>
<dbReference type="Proteomes" id="UP000019678">
    <property type="component" value="Unassembled WGS sequence"/>
</dbReference>
<reference evidence="1 2" key="1">
    <citation type="submission" date="2013-05" db="EMBL/GenBank/DDBJ databases">
        <title>Genome assembly of Chondromyces apiculatus DSM 436.</title>
        <authorList>
            <person name="Sharma G."/>
            <person name="Khatri I."/>
            <person name="Kaur C."/>
            <person name="Mayilraj S."/>
            <person name="Subramanian S."/>
        </authorList>
    </citation>
    <scope>NUCLEOTIDE SEQUENCE [LARGE SCALE GENOMIC DNA]</scope>
    <source>
        <strain evidence="1 2">DSM 436</strain>
    </source>
</reference>
<dbReference type="EMBL" id="ASRX01000054">
    <property type="protein sequence ID" value="EYF02833.1"/>
    <property type="molecule type" value="Genomic_DNA"/>
</dbReference>
<gene>
    <name evidence="1" type="ORF">CAP_6413</name>
</gene>
<dbReference type="InterPro" id="IPR036280">
    <property type="entry name" value="Multihaem_cyt_sf"/>
</dbReference>
<protein>
    <recommendedName>
        <fullName evidence="3">Carboxypeptidase regulatory-like domain-containing protein</fullName>
    </recommendedName>
</protein>
<proteinExistence type="predicted"/>
<sequence>MLGSGLVFAQLGCTDPVQEEAILALGPEAPGVAPGPLHRPGQPCLVCHDGATATPLSVGGTIHRLAEERAVAPFVRVSLVDSRGETFEAATNCAGNFFVRPGDYTPEYPMWVTISRGEWQQEMESPVNGDGSCATCHTAEAGPRSAGRVYLLPFEVGDEETGCP</sequence>
<comment type="caution">
    <text evidence="1">The sequence shown here is derived from an EMBL/GenBank/DDBJ whole genome shotgun (WGS) entry which is preliminary data.</text>
</comment>
<dbReference type="RefSeq" id="WP_044246937.1">
    <property type="nucleotide sequence ID" value="NZ_ASRX01000054.1"/>
</dbReference>
<dbReference type="STRING" id="1192034.CAP_6413"/>
<dbReference type="OrthoDB" id="5510729at2"/>
<accession>A0A017T0S5</accession>
<organism evidence="1 2">
    <name type="scientific">Chondromyces apiculatus DSM 436</name>
    <dbReference type="NCBI Taxonomy" id="1192034"/>
    <lineage>
        <taxon>Bacteria</taxon>
        <taxon>Pseudomonadati</taxon>
        <taxon>Myxococcota</taxon>
        <taxon>Polyangia</taxon>
        <taxon>Polyangiales</taxon>
        <taxon>Polyangiaceae</taxon>
        <taxon>Chondromyces</taxon>
    </lineage>
</organism>
<evidence type="ECO:0000313" key="1">
    <source>
        <dbReference type="EMBL" id="EYF02833.1"/>
    </source>
</evidence>
<name>A0A017T0S5_9BACT</name>
<dbReference type="SUPFAM" id="SSF48695">
    <property type="entry name" value="Multiheme cytochromes"/>
    <property type="match status" value="1"/>
</dbReference>
<evidence type="ECO:0008006" key="3">
    <source>
        <dbReference type="Google" id="ProtNLM"/>
    </source>
</evidence>